<evidence type="ECO:0000313" key="14">
    <source>
        <dbReference type="Proteomes" id="UP000051576"/>
    </source>
</evidence>
<dbReference type="Pfam" id="PF07733">
    <property type="entry name" value="DNA_pol3_alpha"/>
    <property type="match status" value="1"/>
</dbReference>
<keyword evidence="5" id="KW-0808">Transferase</keyword>
<evidence type="ECO:0000256" key="3">
    <source>
        <dbReference type="ARBA" id="ARBA00012417"/>
    </source>
</evidence>
<dbReference type="Gene3D" id="1.10.10.1600">
    <property type="entry name" value="Bacterial DNA polymerase III alpha subunit, thumb domain"/>
    <property type="match status" value="1"/>
</dbReference>
<evidence type="ECO:0000256" key="11">
    <source>
        <dbReference type="ARBA" id="ARBA00049244"/>
    </source>
</evidence>
<feature type="domain" description="Polymerase/histidinol phosphatase N-terminal" evidence="12">
    <location>
        <begin position="6"/>
        <end position="73"/>
    </location>
</feature>
<dbReference type="EMBL" id="AYYX01000002">
    <property type="protein sequence ID" value="KRM89689.1"/>
    <property type="molecule type" value="Genomic_DNA"/>
</dbReference>
<dbReference type="InterPro" id="IPR004013">
    <property type="entry name" value="PHP_dom"/>
</dbReference>
<comment type="function">
    <text evidence="9">DNA polymerase III is a complex, multichain enzyme responsible for most of the replicative synthesis in bacteria. This DNA polymerase also exhibits 3' to 5' exonuclease activity. The alpha chain is the DNA polymerase.</text>
</comment>
<dbReference type="CDD" id="cd07431">
    <property type="entry name" value="PHP_PolIIIA"/>
    <property type="match status" value="1"/>
</dbReference>
<dbReference type="InterPro" id="IPR003141">
    <property type="entry name" value="Pol/His_phosphatase_N"/>
</dbReference>
<dbReference type="InterPro" id="IPR011708">
    <property type="entry name" value="DNA_pol3_alpha_NTPase_dom"/>
</dbReference>
<dbReference type="AlphaFoldDB" id="A0A0R2CM97"/>
<dbReference type="CDD" id="cd04485">
    <property type="entry name" value="DnaE_OBF"/>
    <property type="match status" value="1"/>
</dbReference>
<dbReference type="STRING" id="1133569.FD21_GL000735"/>
<dbReference type="Gene3D" id="3.20.20.140">
    <property type="entry name" value="Metal-dependent hydrolases"/>
    <property type="match status" value="1"/>
</dbReference>
<dbReference type="InterPro" id="IPR004365">
    <property type="entry name" value="NA-bd_OB_tRNA"/>
</dbReference>
<evidence type="ECO:0000256" key="9">
    <source>
        <dbReference type="ARBA" id="ARBA00025611"/>
    </source>
</evidence>
<dbReference type="InterPro" id="IPR041931">
    <property type="entry name" value="DNA_pol3_alpha_thumb_dom"/>
</dbReference>
<dbReference type="Gene3D" id="1.10.150.870">
    <property type="match status" value="1"/>
</dbReference>
<dbReference type="Pfam" id="PF01336">
    <property type="entry name" value="tRNA_anti-codon"/>
    <property type="match status" value="1"/>
</dbReference>
<comment type="similarity">
    <text evidence="2">Belongs to the DNA polymerase type-C family. DnaE subfamily.</text>
</comment>
<dbReference type="GO" id="GO:0008408">
    <property type="term" value="F:3'-5' exonuclease activity"/>
    <property type="evidence" value="ECO:0007669"/>
    <property type="project" value="InterPro"/>
</dbReference>
<dbReference type="RefSeq" id="WP_010580315.1">
    <property type="nucleotide sequence ID" value="NZ_AHYZ01000070.1"/>
</dbReference>
<keyword evidence="8 13" id="KW-0239">DNA-directed DNA polymerase</keyword>
<dbReference type="GO" id="GO:0003887">
    <property type="term" value="F:DNA-directed DNA polymerase activity"/>
    <property type="evidence" value="ECO:0007669"/>
    <property type="project" value="UniProtKB-KW"/>
</dbReference>
<dbReference type="PANTHER" id="PTHR32294">
    <property type="entry name" value="DNA POLYMERASE III SUBUNIT ALPHA"/>
    <property type="match status" value="1"/>
</dbReference>
<dbReference type="PANTHER" id="PTHR32294:SF0">
    <property type="entry name" value="DNA POLYMERASE III SUBUNIT ALPHA"/>
    <property type="match status" value="1"/>
</dbReference>
<dbReference type="Pfam" id="PF17657">
    <property type="entry name" value="DNA_pol3_finger"/>
    <property type="match status" value="1"/>
</dbReference>
<dbReference type="GO" id="GO:0005737">
    <property type="term" value="C:cytoplasm"/>
    <property type="evidence" value="ECO:0007669"/>
    <property type="project" value="UniProtKB-SubCell"/>
</dbReference>
<dbReference type="PATRIC" id="fig|1133569.4.peg.795"/>
<dbReference type="NCBIfam" id="NF004226">
    <property type="entry name" value="PRK05673.1"/>
    <property type="match status" value="1"/>
</dbReference>
<dbReference type="InterPro" id="IPR040982">
    <property type="entry name" value="DNA_pol3_finger"/>
</dbReference>
<accession>A0A0R2CM97</accession>
<organism evidence="13 14">
    <name type="scientific">Liquorilactobacillus vini DSM 20605</name>
    <dbReference type="NCBI Taxonomy" id="1133569"/>
    <lineage>
        <taxon>Bacteria</taxon>
        <taxon>Bacillati</taxon>
        <taxon>Bacillota</taxon>
        <taxon>Bacilli</taxon>
        <taxon>Lactobacillales</taxon>
        <taxon>Lactobacillaceae</taxon>
        <taxon>Liquorilactobacillus</taxon>
    </lineage>
</organism>
<comment type="caution">
    <text evidence="13">The sequence shown here is derived from an EMBL/GenBank/DDBJ whole genome shotgun (WGS) entry which is preliminary data.</text>
</comment>
<dbReference type="Proteomes" id="UP000051576">
    <property type="component" value="Unassembled WGS sequence"/>
</dbReference>
<dbReference type="eggNOG" id="COG0587">
    <property type="taxonomic scope" value="Bacteria"/>
</dbReference>
<name>A0A0R2CM97_9LACO</name>
<dbReference type="GO" id="GO:0006260">
    <property type="term" value="P:DNA replication"/>
    <property type="evidence" value="ECO:0007669"/>
    <property type="project" value="UniProtKB-KW"/>
</dbReference>
<dbReference type="SMART" id="SM00481">
    <property type="entry name" value="POLIIIAc"/>
    <property type="match status" value="1"/>
</dbReference>
<reference evidence="13 14" key="1">
    <citation type="journal article" date="2015" name="Genome Announc.">
        <title>Expanding the biotechnology potential of lactobacilli through comparative genomics of 213 strains and associated genera.</title>
        <authorList>
            <person name="Sun Z."/>
            <person name="Harris H.M."/>
            <person name="McCann A."/>
            <person name="Guo C."/>
            <person name="Argimon S."/>
            <person name="Zhang W."/>
            <person name="Yang X."/>
            <person name="Jeffery I.B."/>
            <person name="Cooney J.C."/>
            <person name="Kagawa T.F."/>
            <person name="Liu W."/>
            <person name="Song Y."/>
            <person name="Salvetti E."/>
            <person name="Wrobel A."/>
            <person name="Rasinkangas P."/>
            <person name="Parkhill J."/>
            <person name="Rea M.C."/>
            <person name="O'Sullivan O."/>
            <person name="Ritari J."/>
            <person name="Douillard F.P."/>
            <person name="Paul Ross R."/>
            <person name="Yang R."/>
            <person name="Briner A.E."/>
            <person name="Felis G.E."/>
            <person name="de Vos W.M."/>
            <person name="Barrangou R."/>
            <person name="Klaenhammer T.R."/>
            <person name="Caufield P.W."/>
            <person name="Cui Y."/>
            <person name="Zhang H."/>
            <person name="O'Toole P.W."/>
        </authorList>
    </citation>
    <scope>NUCLEOTIDE SEQUENCE [LARGE SCALE GENOMIC DNA]</scope>
    <source>
        <strain evidence="13 14">DSM 20605</strain>
    </source>
</reference>
<dbReference type="NCBIfam" id="TIGR00594">
    <property type="entry name" value="polc"/>
    <property type="match status" value="1"/>
</dbReference>
<dbReference type="InterPro" id="IPR004805">
    <property type="entry name" value="DnaE2/DnaE/PolC"/>
</dbReference>
<gene>
    <name evidence="13" type="ORF">FD21_GL000735</name>
</gene>
<evidence type="ECO:0000256" key="5">
    <source>
        <dbReference type="ARBA" id="ARBA00022679"/>
    </source>
</evidence>
<dbReference type="GO" id="GO:0003676">
    <property type="term" value="F:nucleic acid binding"/>
    <property type="evidence" value="ECO:0007669"/>
    <property type="project" value="InterPro"/>
</dbReference>
<protein>
    <recommendedName>
        <fullName evidence="4">DNA polymerase III subunit alpha</fullName>
        <ecNumber evidence="3">2.7.7.7</ecNumber>
    </recommendedName>
</protein>
<dbReference type="SUPFAM" id="SSF89550">
    <property type="entry name" value="PHP domain-like"/>
    <property type="match status" value="1"/>
</dbReference>
<evidence type="ECO:0000256" key="7">
    <source>
        <dbReference type="ARBA" id="ARBA00022705"/>
    </source>
</evidence>
<comment type="catalytic activity">
    <reaction evidence="11">
        <text>DNA(n) + a 2'-deoxyribonucleoside 5'-triphosphate = DNA(n+1) + diphosphate</text>
        <dbReference type="Rhea" id="RHEA:22508"/>
        <dbReference type="Rhea" id="RHEA-COMP:17339"/>
        <dbReference type="Rhea" id="RHEA-COMP:17340"/>
        <dbReference type="ChEBI" id="CHEBI:33019"/>
        <dbReference type="ChEBI" id="CHEBI:61560"/>
        <dbReference type="ChEBI" id="CHEBI:173112"/>
        <dbReference type="EC" id="2.7.7.7"/>
    </reaction>
</comment>
<evidence type="ECO:0000259" key="12">
    <source>
        <dbReference type="SMART" id="SM00481"/>
    </source>
</evidence>
<sequence>MKILQGILQTISCYSLLQSPLRLESLVVAAKERGYQAVALTDRNVLYGAAKFYQLCQQAKIKPLIGLTLQLTTSNEVILLAKNNRGYQNLMKISTLKNRLLANNEMELALDQLASFLDDLYVIIPLNSVVNSALKQNDQASAKKCLIQWQQLVSAENLLIGVSPQLGQAIKAELLALAAQLKIQTTALEPVNYLNPADQAYLQVLKAIAQGTKLPPTEQLKKPALKKWLRPAAEVAQTYRMAGMQPQLQKLEQLCQTASFELAFSRPNLPHYPTPAGQTAASYLKQLCQQGLAKRKIDLNNPRQAAYAQRLEHELQVIKRMGFDDYFLIVWDVTNFAHRAKIVIGPGRGSAAGSLVAFALAITDVDPLKYDLLFERFLNEERAQMPDIDLDLPDTRRQEVIAYLQKRYGQEHVAQIITFGTLGARQALRDVGRVLGASQVEMNNWSRSIPHELKIKLKDAWKKSPRLRDQVATSEKNQLIFRTACALEGLPRHFSIHAAGVILSDQQLADLVPLQVGGDGMQLTQYTKDFVEQLGLLKIDLLGLRNLSVLDQALNFVKKDFDPKFALQQISLTDSQTLELFKQARTNGIFQFESAGIRNVLRQLQPESFEDLTAVNALFRPGPMENIGHFIARKHQQEPIEYPAASLKPILQKTYGILVYQEQVMQVASVMGGFSLGQADMLRRAMSKKKAAQIASLKEKFISGAQQKGYSNQLATQVYEYIEHFANYGFNRSHAVAYTKMAFELAYLKCHYPAAFLAALLDSVSGDHEKTRAYVLEARQLKLQVLPPNINQSQFGFTLVNQQILFGLSSIRQLRRDFIWTILKERKNGKYQSFQDFLQRMPVKYLKSETLQPLIYSGSCDSFGFNRATLIHNLSKVLDNILLSGNNVELLTVLAPKIEQVADFTVSEKITKEIEYLGTFLSAHPVEQYRQLAEIEGVSLVSQLQVNQAVKVLLYVKKVKEIRTKKGEQMAFLSGEDQSGQLEVTIFPNLFRQLSSLVPEQVYLITGKVDDRQQRRQIIAIKLELAAAVKAKIKKIFFIRLPVEISAKKKQFLWQLMKKNPGTNPVIIYEAATRKKFVLAARYWLNDRVELATKISQLIGSENVVVKNENN</sequence>
<keyword evidence="7" id="KW-0235">DNA replication</keyword>
<evidence type="ECO:0000256" key="2">
    <source>
        <dbReference type="ARBA" id="ARBA00009496"/>
    </source>
</evidence>
<dbReference type="InterPro" id="IPR016195">
    <property type="entry name" value="Pol/histidinol_Pase-like"/>
</dbReference>
<comment type="subunit">
    <text evidence="10">DNA polymerase III contains a core (composed of alpha, epsilon and theta chains) that associates with a tau subunit. This core dimerizes to form the POLIII' complex. PolIII' associates with the gamma complex (composed of gamma, delta, delta', psi and chi chains) and with the beta chain to form the complete DNA polymerase III complex.</text>
</comment>
<dbReference type="Pfam" id="PF02811">
    <property type="entry name" value="PHP"/>
    <property type="match status" value="1"/>
</dbReference>
<dbReference type="EC" id="2.7.7.7" evidence="3"/>
<keyword evidence="6" id="KW-0548">Nucleotidyltransferase</keyword>
<evidence type="ECO:0000313" key="13">
    <source>
        <dbReference type="EMBL" id="KRM89689.1"/>
    </source>
</evidence>
<comment type="subcellular location">
    <subcellularLocation>
        <location evidence="1">Cytoplasm</location>
    </subcellularLocation>
</comment>
<keyword evidence="14" id="KW-1185">Reference proteome</keyword>
<evidence type="ECO:0000256" key="1">
    <source>
        <dbReference type="ARBA" id="ARBA00004496"/>
    </source>
</evidence>
<proteinExistence type="inferred from homology"/>
<evidence type="ECO:0000256" key="8">
    <source>
        <dbReference type="ARBA" id="ARBA00022932"/>
    </source>
</evidence>
<evidence type="ECO:0000256" key="10">
    <source>
        <dbReference type="ARBA" id="ARBA00026073"/>
    </source>
</evidence>
<evidence type="ECO:0000256" key="4">
    <source>
        <dbReference type="ARBA" id="ARBA00019114"/>
    </source>
</evidence>
<evidence type="ECO:0000256" key="6">
    <source>
        <dbReference type="ARBA" id="ARBA00022695"/>
    </source>
</evidence>
<dbReference type="InterPro" id="IPR029460">
    <property type="entry name" value="DNAPol_HHH"/>
</dbReference>
<dbReference type="Pfam" id="PF14579">
    <property type="entry name" value="HHH_6"/>
    <property type="match status" value="1"/>
</dbReference>